<dbReference type="STRING" id="580166.AUP43_17220"/>
<name>A0A154WFC6_9PROT</name>
<protein>
    <submittedName>
        <fullName evidence="3">Uncharacterized protein</fullName>
    </submittedName>
</protein>
<dbReference type="Proteomes" id="UP000076400">
    <property type="component" value="Unassembled WGS sequence"/>
</dbReference>
<organism evidence="3 4">
    <name type="scientific">Oceanibaculum pacificum</name>
    <dbReference type="NCBI Taxonomy" id="580166"/>
    <lineage>
        <taxon>Bacteria</taxon>
        <taxon>Pseudomonadati</taxon>
        <taxon>Pseudomonadota</taxon>
        <taxon>Alphaproteobacteria</taxon>
        <taxon>Rhodospirillales</taxon>
        <taxon>Oceanibaculaceae</taxon>
        <taxon>Oceanibaculum</taxon>
    </lineage>
</organism>
<dbReference type="AlphaFoldDB" id="A0A154WFC6"/>
<feature type="transmembrane region" description="Helical" evidence="2">
    <location>
        <begin position="46"/>
        <end position="65"/>
    </location>
</feature>
<sequence length="71" mass="7532">MTRDERERLATLEQQMRDSRDDIAEMKIDVKAIRTALSEARGGWKIMMLLGGGAAAVGAAIAKLATGGGVT</sequence>
<evidence type="ECO:0000313" key="4">
    <source>
        <dbReference type="Proteomes" id="UP000076400"/>
    </source>
</evidence>
<dbReference type="OrthoDB" id="7366559at2"/>
<accession>A0A154WFC6</accession>
<keyword evidence="2" id="KW-1133">Transmembrane helix</keyword>
<comment type="caution">
    <text evidence="3">The sequence shown here is derived from an EMBL/GenBank/DDBJ whole genome shotgun (WGS) entry which is preliminary data.</text>
</comment>
<keyword evidence="1" id="KW-0175">Coiled coil</keyword>
<gene>
    <name evidence="3" type="ORF">AUP43_17220</name>
</gene>
<dbReference type="RefSeq" id="WP_067553037.1">
    <property type="nucleotide sequence ID" value="NZ_LPXN01000048.1"/>
</dbReference>
<feature type="coiled-coil region" evidence="1">
    <location>
        <begin position="2"/>
        <end position="29"/>
    </location>
</feature>
<evidence type="ECO:0000256" key="1">
    <source>
        <dbReference type="SAM" id="Coils"/>
    </source>
</evidence>
<evidence type="ECO:0000313" key="3">
    <source>
        <dbReference type="EMBL" id="KZD12165.1"/>
    </source>
</evidence>
<keyword evidence="4" id="KW-1185">Reference proteome</keyword>
<evidence type="ECO:0000256" key="2">
    <source>
        <dbReference type="SAM" id="Phobius"/>
    </source>
</evidence>
<reference evidence="3 4" key="1">
    <citation type="submission" date="2015-12" db="EMBL/GenBank/DDBJ databases">
        <title>Genome sequence of Oceanibaculum pacificum MCCC 1A02656.</title>
        <authorList>
            <person name="Lu L."/>
            <person name="Lai Q."/>
            <person name="Shao Z."/>
            <person name="Qian P."/>
        </authorList>
    </citation>
    <scope>NUCLEOTIDE SEQUENCE [LARGE SCALE GENOMIC DNA]</scope>
    <source>
        <strain evidence="3 4">MCCC 1A02656</strain>
    </source>
</reference>
<keyword evidence="2" id="KW-0812">Transmembrane</keyword>
<keyword evidence="2" id="KW-0472">Membrane</keyword>
<dbReference type="EMBL" id="LPXN01000048">
    <property type="protein sequence ID" value="KZD12165.1"/>
    <property type="molecule type" value="Genomic_DNA"/>
</dbReference>
<proteinExistence type="predicted"/>